<feature type="active site" description="Proton donor/acceptor" evidence="7">
    <location>
        <position position="245"/>
    </location>
</feature>
<dbReference type="CDD" id="cd06239">
    <property type="entry name" value="M14-like"/>
    <property type="match status" value="1"/>
</dbReference>
<evidence type="ECO:0000313" key="10">
    <source>
        <dbReference type="Proteomes" id="UP001059209"/>
    </source>
</evidence>
<evidence type="ECO:0000256" key="6">
    <source>
        <dbReference type="ARBA" id="ARBA00023049"/>
    </source>
</evidence>
<feature type="domain" description="Peptidase M14" evidence="8">
    <location>
        <begin position="11"/>
        <end position="269"/>
    </location>
</feature>
<evidence type="ECO:0000256" key="3">
    <source>
        <dbReference type="ARBA" id="ARBA00022670"/>
    </source>
</evidence>
<evidence type="ECO:0000256" key="2">
    <source>
        <dbReference type="ARBA" id="ARBA00005988"/>
    </source>
</evidence>
<evidence type="ECO:0000256" key="1">
    <source>
        <dbReference type="ARBA" id="ARBA00001947"/>
    </source>
</evidence>
<evidence type="ECO:0000256" key="7">
    <source>
        <dbReference type="PROSITE-ProRule" id="PRU01379"/>
    </source>
</evidence>
<dbReference type="Proteomes" id="UP001059209">
    <property type="component" value="Chromosome"/>
</dbReference>
<dbReference type="PANTHER" id="PTHR11705:SF143">
    <property type="entry name" value="SLL0236 PROTEIN"/>
    <property type="match status" value="1"/>
</dbReference>
<accession>A0ABY5YB73</accession>
<evidence type="ECO:0000259" key="8">
    <source>
        <dbReference type="PROSITE" id="PS52035"/>
    </source>
</evidence>
<keyword evidence="10" id="KW-1185">Reference proteome</keyword>
<keyword evidence="5" id="KW-0862">Zinc</keyword>
<dbReference type="PANTHER" id="PTHR11705">
    <property type="entry name" value="PROTEASE FAMILY M14 CARBOXYPEPTIDASE A,B"/>
    <property type="match status" value="1"/>
</dbReference>
<sequence>MITEHMWDKDEYFKFKERSVSGRYVTNEHIHNLLNSLGREFELDVLGHSVENRPIYGISIGHGPRRIFMWSQMHGNESTTTKAVLDLLNFLKKGSQGAEALLDKVTLKIIPILNPDGAFAYTRFNVNEVDLNRDAQERTQPESKVLRKTFEEFKPNFCFNLHDQRTIFNVGSVDCPATVSFLAPSFDEDRNNSDSRAIAMKVVAAMNEELQKHIPNQIGRFDDSFNPNCVGDAFQMEEVPTILFEAGHYQEDYERDKTREFIFYALHKAIYTIAFEQVNRYPLEDYFGIPENNKLFFDVLIENAHVVDKSLNENDCISILYKEILDNDTIKFMPTVAEKGFRPGYYFGHKIVDCLNVEDMKWLDSQKITELIN</sequence>
<dbReference type="EMBL" id="CP104205">
    <property type="protein sequence ID" value="UWX56303.1"/>
    <property type="molecule type" value="Genomic_DNA"/>
</dbReference>
<keyword evidence="6" id="KW-0482">Metalloprotease</keyword>
<name>A0ABY5YB73_9FLAO</name>
<dbReference type="Pfam" id="PF00246">
    <property type="entry name" value="Peptidase_M14"/>
    <property type="match status" value="1"/>
</dbReference>
<protein>
    <submittedName>
        <fullName evidence="9">M14 family metallopeptidase</fullName>
    </submittedName>
</protein>
<dbReference type="RefSeq" id="WP_260574933.1">
    <property type="nucleotide sequence ID" value="NZ_CP104205.1"/>
</dbReference>
<dbReference type="Gene3D" id="3.40.630.10">
    <property type="entry name" value="Zn peptidases"/>
    <property type="match status" value="1"/>
</dbReference>
<proteinExistence type="inferred from homology"/>
<keyword evidence="4" id="KW-0378">Hydrolase</keyword>
<dbReference type="InterPro" id="IPR000834">
    <property type="entry name" value="Peptidase_M14"/>
</dbReference>
<evidence type="ECO:0000256" key="4">
    <source>
        <dbReference type="ARBA" id="ARBA00022801"/>
    </source>
</evidence>
<dbReference type="PROSITE" id="PS52035">
    <property type="entry name" value="PEPTIDASE_M14"/>
    <property type="match status" value="1"/>
</dbReference>
<comment type="similarity">
    <text evidence="2 7">Belongs to the peptidase M14 family.</text>
</comment>
<comment type="cofactor">
    <cofactor evidence="1">
        <name>Zn(2+)</name>
        <dbReference type="ChEBI" id="CHEBI:29105"/>
    </cofactor>
</comment>
<dbReference type="SUPFAM" id="SSF53187">
    <property type="entry name" value="Zn-dependent exopeptidases"/>
    <property type="match status" value="1"/>
</dbReference>
<organism evidence="9 10">
    <name type="scientific">Maribacter litopenaei</name>
    <dbReference type="NCBI Taxonomy" id="2976127"/>
    <lineage>
        <taxon>Bacteria</taxon>
        <taxon>Pseudomonadati</taxon>
        <taxon>Bacteroidota</taxon>
        <taxon>Flavobacteriia</taxon>
        <taxon>Flavobacteriales</taxon>
        <taxon>Flavobacteriaceae</taxon>
        <taxon>Maribacter</taxon>
    </lineage>
</organism>
<reference evidence="9" key="1">
    <citation type="submission" date="2022-09" db="EMBL/GenBank/DDBJ databases">
        <title>Maribacter litopenaei sp. nov., isolated from the intestinal tract of the Pacific White Shrimp, Litopenaeus vannamei.</title>
        <authorList>
            <person name="Kim S.Y."/>
            <person name="Hwang C.Y."/>
        </authorList>
    </citation>
    <scope>NUCLEOTIDE SEQUENCE</scope>
    <source>
        <strain evidence="9">HL-LV01</strain>
    </source>
</reference>
<gene>
    <name evidence="9" type="ORF">NYZ99_08870</name>
</gene>
<evidence type="ECO:0000256" key="5">
    <source>
        <dbReference type="ARBA" id="ARBA00022833"/>
    </source>
</evidence>
<keyword evidence="3" id="KW-0645">Protease</keyword>
<evidence type="ECO:0000313" key="9">
    <source>
        <dbReference type="EMBL" id="UWX56303.1"/>
    </source>
</evidence>
<dbReference type="SMART" id="SM00631">
    <property type="entry name" value="Zn_pept"/>
    <property type="match status" value="1"/>
</dbReference>